<dbReference type="RefSeq" id="WP_036751439.1">
    <property type="nucleotide sequence ID" value="NZ_JAGSGC010000001.1"/>
</dbReference>
<dbReference type="InterPro" id="IPR053136">
    <property type="entry name" value="UTP_pyrophosphatase-like"/>
</dbReference>
<sequence>MPIFQYGTTEIEWEFKLDSKLSHHYVTVERGKTVLLRGPRASEDEQRELIRYRARWIKKRLAEVNQPLKEEIVTGSRAPYRGRSFYCEVLPAPELSTVEVKFNQSRFKVLSPEGHFVSRERFKPALERFYKQKALEKVASRLRYWQQETGMQATTFHIKKFDARWANCTENNVLEFHPRCMEFSNKVMDYIILHELCHTVEKSHNKNFWKLVAKYCPDWKELHEEVERSGMGI</sequence>
<dbReference type="InterPro" id="IPR002725">
    <property type="entry name" value="YgjP-like_metallopeptidase"/>
</dbReference>
<accession>A0A066RRW9</accession>
<dbReference type="PANTHER" id="PTHR30399:SF1">
    <property type="entry name" value="UTP PYROPHOSPHATASE"/>
    <property type="match status" value="1"/>
</dbReference>
<feature type="domain" description="YgjP-like metallopeptidase" evidence="1">
    <location>
        <begin position="23"/>
        <end position="227"/>
    </location>
</feature>
<keyword evidence="3" id="KW-1185">Reference proteome</keyword>
<evidence type="ECO:0000259" key="1">
    <source>
        <dbReference type="Pfam" id="PF01863"/>
    </source>
</evidence>
<organism evidence="2 3">
    <name type="scientific">Photobacterium galatheae</name>
    <dbReference type="NCBI Taxonomy" id="1654360"/>
    <lineage>
        <taxon>Bacteria</taxon>
        <taxon>Pseudomonadati</taxon>
        <taxon>Pseudomonadota</taxon>
        <taxon>Gammaproteobacteria</taxon>
        <taxon>Vibrionales</taxon>
        <taxon>Vibrionaceae</taxon>
        <taxon>Photobacterium</taxon>
    </lineage>
</organism>
<dbReference type="STRING" id="1654360.EA58_09050"/>
<reference evidence="2 3" key="1">
    <citation type="submission" date="2014-04" db="EMBL/GenBank/DDBJ databases">
        <title>Draft genome sequence of Photobacterium halotolerans S2753: a solonamide, ngercheumicin and holomycin producer.</title>
        <authorList>
            <person name="Machado H.R."/>
            <person name="Gram L."/>
        </authorList>
    </citation>
    <scope>NUCLEOTIDE SEQUENCE [LARGE SCALE GENOMIC DNA]</scope>
    <source>
        <strain evidence="2 3">S2753</strain>
    </source>
</reference>
<protein>
    <recommendedName>
        <fullName evidence="1">YgjP-like metallopeptidase domain-containing protein</fullName>
    </recommendedName>
</protein>
<dbReference type="CDD" id="cd07344">
    <property type="entry name" value="M48_yhfN_like"/>
    <property type="match status" value="1"/>
</dbReference>
<proteinExistence type="predicted"/>
<comment type="caution">
    <text evidence="2">The sequence shown here is derived from an EMBL/GenBank/DDBJ whole genome shotgun (WGS) entry which is preliminary data.</text>
</comment>
<dbReference type="Pfam" id="PF01863">
    <property type="entry name" value="YgjP-like"/>
    <property type="match status" value="1"/>
</dbReference>
<dbReference type="AlphaFoldDB" id="A0A066RRW9"/>
<dbReference type="Proteomes" id="UP000027192">
    <property type="component" value="Unassembled WGS sequence"/>
</dbReference>
<dbReference type="OrthoDB" id="9811177at2"/>
<dbReference type="PANTHER" id="PTHR30399">
    <property type="entry name" value="UNCHARACTERIZED PROTEIN YGJP"/>
    <property type="match status" value="1"/>
</dbReference>
<dbReference type="EMBL" id="JMIB01000017">
    <property type="protein sequence ID" value="KDM91866.1"/>
    <property type="molecule type" value="Genomic_DNA"/>
</dbReference>
<name>A0A066RRW9_9GAMM</name>
<evidence type="ECO:0000313" key="3">
    <source>
        <dbReference type="Proteomes" id="UP000027192"/>
    </source>
</evidence>
<dbReference type="Gene3D" id="3.30.2010.10">
    <property type="entry name" value="Metalloproteases ('zincins'), catalytic domain"/>
    <property type="match status" value="1"/>
</dbReference>
<gene>
    <name evidence="2" type="ORF">EA58_09050</name>
</gene>
<evidence type="ECO:0000313" key="2">
    <source>
        <dbReference type="EMBL" id="KDM91866.1"/>
    </source>
</evidence>